<evidence type="ECO:0000256" key="6">
    <source>
        <dbReference type="ARBA" id="ARBA00023004"/>
    </source>
</evidence>
<accession>A0A4V5NJX1</accession>
<evidence type="ECO:0008006" key="11">
    <source>
        <dbReference type="Google" id="ProtNLM"/>
    </source>
</evidence>
<dbReference type="GO" id="GO:0004497">
    <property type="term" value="F:monooxygenase activity"/>
    <property type="evidence" value="ECO:0007669"/>
    <property type="project" value="UniProtKB-KW"/>
</dbReference>
<keyword evidence="4 8" id="KW-0479">Metal-binding</keyword>
<comment type="cofactor">
    <cofactor evidence="1 8">
        <name>heme</name>
        <dbReference type="ChEBI" id="CHEBI:30413"/>
    </cofactor>
</comment>
<dbReference type="GO" id="GO:0020037">
    <property type="term" value="F:heme binding"/>
    <property type="evidence" value="ECO:0007669"/>
    <property type="project" value="InterPro"/>
</dbReference>
<dbReference type="SUPFAM" id="SSF48264">
    <property type="entry name" value="Cytochrome P450"/>
    <property type="match status" value="1"/>
</dbReference>
<dbReference type="PRINTS" id="PR00463">
    <property type="entry name" value="EP450I"/>
</dbReference>
<dbReference type="GO" id="GO:0016705">
    <property type="term" value="F:oxidoreductase activity, acting on paired donors, with incorporation or reduction of molecular oxygen"/>
    <property type="evidence" value="ECO:0007669"/>
    <property type="project" value="InterPro"/>
</dbReference>
<evidence type="ECO:0000256" key="2">
    <source>
        <dbReference type="ARBA" id="ARBA00010617"/>
    </source>
</evidence>
<evidence type="ECO:0000256" key="4">
    <source>
        <dbReference type="ARBA" id="ARBA00022723"/>
    </source>
</evidence>
<proteinExistence type="inferred from homology"/>
<evidence type="ECO:0000256" key="3">
    <source>
        <dbReference type="ARBA" id="ARBA00022617"/>
    </source>
</evidence>
<keyword evidence="3 8" id="KW-0349">Heme</keyword>
<evidence type="ECO:0000256" key="1">
    <source>
        <dbReference type="ARBA" id="ARBA00001971"/>
    </source>
</evidence>
<protein>
    <recommendedName>
        <fullName evidence="11">Cytochrome P450</fullName>
    </recommendedName>
</protein>
<evidence type="ECO:0000313" key="10">
    <source>
        <dbReference type="Proteomes" id="UP000309340"/>
    </source>
</evidence>
<dbReference type="PANTHER" id="PTHR46300:SF7">
    <property type="entry name" value="P450, PUTATIVE (EUROFUNG)-RELATED"/>
    <property type="match status" value="1"/>
</dbReference>
<gene>
    <name evidence="9" type="ORF">B0A55_02231</name>
</gene>
<evidence type="ECO:0000313" key="9">
    <source>
        <dbReference type="EMBL" id="TKA78809.1"/>
    </source>
</evidence>
<keyword evidence="6 8" id="KW-0408">Iron</keyword>
<keyword evidence="10" id="KW-1185">Reference proteome</keyword>
<keyword evidence="5" id="KW-0560">Oxidoreductase</keyword>
<dbReference type="InterPro" id="IPR036396">
    <property type="entry name" value="Cyt_P450_sf"/>
</dbReference>
<comment type="similarity">
    <text evidence="2">Belongs to the cytochrome P450 family.</text>
</comment>
<dbReference type="InterPro" id="IPR001128">
    <property type="entry name" value="Cyt_P450"/>
</dbReference>
<dbReference type="AlphaFoldDB" id="A0A4V5NJX1"/>
<dbReference type="Gene3D" id="1.10.630.10">
    <property type="entry name" value="Cytochrome P450"/>
    <property type="match status" value="1"/>
</dbReference>
<dbReference type="PANTHER" id="PTHR46300">
    <property type="entry name" value="P450, PUTATIVE (EUROFUNG)-RELATED-RELATED"/>
    <property type="match status" value="1"/>
</dbReference>
<dbReference type="Proteomes" id="UP000309340">
    <property type="component" value="Unassembled WGS sequence"/>
</dbReference>
<dbReference type="InterPro" id="IPR050364">
    <property type="entry name" value="Cytochrome_P450_fung"/>
</dbReference>
<name>A0A4V5NJX1_9PEZI</name>
<reference evidence="9 10" key="1">
    <citation type="submission" date="2017-03" db="EMBL/GenBank/DDBJ databases">
        <title>Genomes of endolithic fungi from Antarctica.</title>
        <authorList>
            <person name="Coleine C."/>
            <person name="Masonjones S."/>
            <person name="Stajich J.E."/>
        </authorList>
    </citation>
    <scope>NUCLEOTIDE SEQUENCE [LARGE SCALE GENOMIC DNA]</scope>
    <source>
        <strain evidence="9 10">CCFEE 5184</strain>
    </source>
</reference>
<comment type="caution">
    <text evidence="9">The sequence shown here is derived from an EMBL/GenBank/DDBJ whole genome shotgun (WGS) entry which is preliminary data.</text>
</comment>
<feature type="binding site" description="axial binding residue" evidence="8">
    <location>
        <position position="127"/>
    </location>
    <ligand>
        <name>heme</name>
        <dbReference type="ChEBI" id="CHEBI:30413"/>
    </ligand>
    <ligandPart>
        <name>Fe</name>
        <dbReference type="ChEBI" id="CHEBI:18248"/>
    </ligandPart>
</feature>
<keyword evidence="7" id="KW-0503">Monooxygenase</keyword>
<evidence type="ECO:0000256" key="8">
    <source>
        <dbReference type="PIRSR" id="PIRSR602401-1"/>
    </source>
</evidence>
<organism evidence="9 10">
    <name type="scientific">Friedmanniomyces simplex</name>
    <dbReference type="NCBI Taxonomy" id="329884"/>
    <lineage>
        <taxon>Eukaryota</taxon>
        <taxon>Fungi</taxon>
        <taxon>Dikarya</taxon>
        <taxon>Ascomycota</taxon>
        <taxon>Pezizomycotina</taxon>
        <taxon>Dothideomycetes</taxon>
        <taxon>Dothideomycetidae</taxon>
        <taxon>Mycosphaerellales</taxon>
        <taxon>Teratosphaeriaceae</taxon>
        <taxon>Friedmanniomyces</taxon>
    </lineage>
</organism>
<dbReference type="GO" id="GO:0005506">
    <property type="term" value="F:iron ion binding"/>
    <property type="evidence" value="ECO:0007669"/>
    <property type="project" value="InterPro"/>
</dbReference>
<sequence>MRAFFLAMSMYPDVQRKAQEELDRVIGTSRLPTFCDCDSLPYLNAIEEAQRWHPISVMGLPHATDEEDNINGYRIPKGASLLPAIWWFTRDPATYHDQETFKPERFMDPCSEPLATNMTIGFERRVCPGRVLAESSIYMTFAQSLAVFDIRKAVDAQGKEIVAEHKYGCGIISRPEPFGVRVTPRSERHAQLIQGVLKRHPWEESDARCLDGMKV</sequence>
<dbReference type="Pfam" id="PF00067">
    <property type="entry name" value="p450"/>
    <property type="match status" value="1"/>
</dbReference>
<evidence type="ECO:0000256" key="5">
    <source>
        <dbReference type="ARBA" id="ARBA00023002"/>
    </source>
</evidence>
<dbReference type="PRINTS" id="PR00385">
    <property type="entry name" value="P450"/>
</dbReference>
<dbReference type="STRING" id="329884.A0A4V5NJX1"/>
<dbReference type="InterPro" id="IPR002401">
    <property type="entry name" value="Cyt_P450_E_grp-I"/>
</dbReference>
<dbReference type="EMBL" id="NAJQ01000104">
    <property type="protein sequence ID" value="TKA78809.1"/>
    <property type="molecule type" value="Genomic_DNA"/>
</dbReference>
<evidence type="ECO:0000256" key="7">
    <source>
        <dbReference type="ARBA" id="ARBA00023033"/>
    </source>
</evidence>
<dbReference type="OrthoDB" id="2789670at2759"/>